<sequence>MSERELTVDEGRRRWSVGAERDPFEREDADFVEAVRGGPCRIRAPYDEALKTHRLACAAAGKAGHG</sequence>
<proteinExistence type="predicted"/>
<keyword evidence="2" id="KW-1185">Reference proteome</keyword>
<accession>A0ABV0AH99</accession>
<organism evidence="1 2">
    <name type="scientific">Microbispora maris</name>
    <dbReference type="NCBI Taxonomy" id="3144104"/>
    <lineage>
        <taxon>Bacteria</taxon>
        <taxon>Bacillati</taxon>
        <taxon>Actinomycetota</taxon>
        <taxon>Actinomycetes</taxon>
        <taxon>Streptosporangiales</taxon>
        <taxon>Streptosporangiaceae</taxon>
        <taxon>Microbispora</taxon>
    </lineage>
</organism>
<dbReference type="Gene3D" id="3.30.360.10">
    <property type="entry name" value="Dihydrodipicolinate Reductase, domain 2"/>
    <property type="match status" value="1"/>
</dbReference>
<evidence type="ECO:0000313" key="2">
    <source>
        <dbReference type="Proteomes" id="UP001447516"/>
    </source>
</evidence>
<comment type="caution">
    <text evidence="1">The sequence shown here is derived from an EMBL/GenBank/DDBJ whole genome shotgun (WGS) entry which is preliminary data.</text>
</comment>
<dbReference type="EMBL" id="JBDJAW010000004">
    <property type="protein sequence ID" value="MEN3534713.1"/>
    <property type="molecule type" value="Genomic_DNA"/>
</dbReference>
<protein>
    <submittedName>
        <fullName evidence="1">Uncharacterized protein</fullName>
    </submittedName>
</protein>
<name>A0ABV0AH99_9ACTN</name>
<reference evidence="1 2" key="1">
    <citation type="submission" date="2024-05" db="EMBL/GenBank/DDBJ databases">
        <title>Microbispora sp.ZYX-F-249.</title>
        <authorList>
            <person name="Xie H."/>
        </authorList>
    </citation>
    <scope>NUCLEOTIDE SEQUENCE [LARGE SCALE GENOMIC DNA]</scope>
    <source>
        <strain evidence="1 2">ZYX-F-249</strain>
    </source>
</reference>
<dbReference type="Proteomes" id="UP001447516">
    <property type="component" value="Unassembled WGS sequence"/>
</dbReference>
<gene>
    <name evidence="1" type="ORF">AAH991_06345</name>
</gene>
<dbReference type="RefSeq" id="WP_346224795.1">
    <property type="nucleotide sequence ID" value="NZ_JBDJAW010000004.1"/>
</dbReference>
<evidence type="ECO:0000313" key="1">
    <source>
        <dbReference type="EMBL" id="MEN3534713.1"/>
    </source>
</evidence>